<dbReference type="STRING" id="1293598.IV56_GL001984"/>
<dbReference type="OrthoDB" id="9966397at2"/>
<dbReference type="Proteomes" id="UP000050969">
    <property type="component" value="Unassembled WGS sequence"/>
</dbReference>
<proteinExistence type="predicted"/>
<dbReference type="PATRIC" id="fig|1293598.4.peg.2069"/>
<dbReference type="EMBL" id="JQCE01000007">
    <property type="protein sequence ID" value="KRO17857.1"/>
    <property type="molecule type" value="Genomic_DNA"/>
</dbReference>
<evidence type="ECO:0000313" key="2">
    <source>
        <dbReference type="Proteomes" id="UP000050969"/>
    </source>
</evidence>
<gene>
    <name evidence="1" type="ORF">IV56_GL001984</name>
</gene>
<organism evidence="1 2">
    <name type="scientific">Lacticaseibacillus saniviri JCM 17471 = DSM 24301</name>
    <dbReference type="NCBI Taxonomy" id="1293598"/>
    <lineage>
        <taxon>Bacteria</taxon>
        <taxon>Bacillati</taxon>
        <taxon>Bacillota</taxon>
        <taxon>Bacilli</taxon>
        <taxon>Lactobacillales</taxon>
        <taxon>Lactobacillaceae</taxon>
        <taxon>Lacticaseibacillus</taxon>
    </lineage>
</organism>
<accession>A0A0R2MWH2</accession>
<protein>
    <submittedName>
        <fullName evidence="1">Uncharacterized protein</fullName>
    </submittedName>
</protein>
<dbReference type="RefSeq" id="WP_054777986.1">
    <property type="nucleotide sequence ID" value="NZ_BBBX01000024.1"/>
</dbReference>
<dbReference type="AlphaFoldDB" id="A0A0R2MWH2"/>
<comment type="caution">
    <text evidence="1">The sequence shown here is derived from an EMBL/GenBank/DDBJ whole genome shotgun (WGS) entry which is preliminary data.</text>
</comment>
<reference evidence="1 2" key="1">
    <citation type="journal article" date="2015" name="Genome Announc.">
        <title>Expanding the biotechnology potential of lactobacilli through comparative genomics of 213 strains and associated genera.</title>
        <authorList>
            <person name="Sun Z."/>
            <person name="Harris H.M."/>
            <person name="McCann A."/>
            <person name="Guo C."/>
            <person name="Argimon S."/>
            <person name="Zhang W."/>
            <person name="Yang X."/>
            <person name="Jeffery I.B."/>
            <person name="Cooney J.C."/>
            <person name="Kagawa T.F."/>
            <person name="Liu W."/>
            <person name="Song Y."/>
            <person name="Salvetti E."/>
            <person name="Wrobel A."/>
            <person name="Rasinkangas P."/>
            <person name="Parkhill J."/>
            <person name="Rea M.C."/>
            <person name="O'Sullivan O."/>
            <person name="Ritari J."/>
            <person name="Douillard F.P."/>
            <person name="Paul Ross R."/>
            <person name="Yang R."/>
            <person name="Briner A.E."/>
            <person name="Felis G.E."/>
            <person name="de Vos W.M."/>
            <person name="Barrangou R."/>
            <person name="Klaenhammer T.R."/>
            <person name="Caufield P.W."/>
            <person name="Cui Y."/>
            <person name="Zhang H."/>
            <person name="O'Toole P.W."/>
        </authorList>
    </citation>
    <scope>NUCLEOTIDE SEQUENCE [LARGE SCALE GENOMIC DNA]</scope>
    <source>
        <strain evidence="1 2">DSM 24301</strain>
    </source>
</reference>
<name>A0A0R2MWH2_9LACO</name>
<keyword evidence="2" id="KW-1185">Reference proteome</keyword>
<sequence>MQLNLIDMDEHEHKVTLTDDALLTGRRQQRQLTPTLLNEWALQHHQATMTLPQSKGTFNVNQLAKQLADALGWPLPAKQIIPGQFTLRGFDATTGVVAVDVSADDDQLIFTVLLKDAKTPLAARIARAKIQAATSELYAIEFSPQLRVALPVAELKKL</sequence>
<evidence type="ECO:0000313" key="1">
    <source>
        <dbReference type="EMBL" id="KRO17857.1"/>
    </source>
</evidence>